<keyword evidence="16" id="KW-0443">Lipid metabolism</keyword>
<evidence type="ECO:0000256" key="18">
    <source>
        <dbReference type="ARBA" id="ARBA00045722"/>
    </source>
</evidence>
<evidence type="ECO:0000256" key="32">
    <source>
        <dbReference type="ARBA" id="ARBA00049475"/>
    </source>
</evidence>
<accession>A0A6P4XP03</accession>
<comment type="cofactor">
    <cofactor evidence="1 33">
        <name>FAD</name>
        <dbReference type="ChEBI" id="CHEBI:57692"/>
    </cofactor>
</comment>
<evidence type="ECO:0000256" key="29">
    <source>
        <dbReference type="ARBA" id="ARBA00048989"/>
    </source>
</evidence>
<comment type="catalytic activity">
    <reaction evidence="28">
        <text>octan-3-one + NADPH + O2 + H(+) = ethyl hexanoate + NADP(+) + H2O</text>
        <dbReference type="Rhea" id="RHEA:54856"/>
        <dbReference type="ChEBI" id="CHEBI:15377"/>
        <dbReference type="ChEBI" id="CHEBI:15378"/>
        <dbReference type="ChEBI" id="CHEBI:15379"/>
        <dbReference type="ChEBI" id="CHEBI:57783"/>
        <dbReference type="ChEBI" id="CHEBI:58349"/>
        <dbReference type="ChEBI" id="CHEBI:80946"/>
        <dbReference type="ChEBI" id="CHEBI:86055"/>
    </reaction>
    <physiologicalReaction direction="left-to-right" evidence="28">
        <dbReference type="Rhea" id="RHEA:54857"/>
    </physiologicalReaction>
</comment>
<organism evidence="35 36">
    <name type="scientific">Branchiostoma belcheri</name>
    <name type="common">Amphioxus</name>
    <dbReference type="NCBI Taxonomy" id="7741"/>
    <lineage>
        <taxon>Eukaryota</taxon>
        <taxon>Metazoa</taxon>
        <taxon>Chordata</taxon>
        <taxon>Cephalochordata</taxon>
        <taxon>Leptocardii</taxon>
        <taxon>Amphioxiformes</taxon>
        <taxon>Branchiostomatidae</taxon>
        <taxon>Branchiostoma</taxon>
    </lineage>
</organism>
<evidence type="ECO:0000256" key="13">
    <source>
        <dbReference type="ARBA" id="ARBA00022989"/>
    </source>
</evidence>
<evidence type="ECO:0000256" key="33">
    <source>
        <dbReference type="RuleBase" id="RU361177"/>
    </source>
</evidence>
<dbReference type="GO" id="GO:0004499">
    <property type="term" value="F:N,N-dimethylaniline monooxygenase activity"/>
    <property type="evidence" value="ECO:0007669"/>
    <property type="project" value="InterPro"/>
</dbReference>
<dbReference type="PANTHER" id="PTHR23023">
    <property type="entry name" value="DIMETHYLANILINE MONOOXYGENASE"/>
    <property type="match status" value="1"/>
</dbReference>
<comment type="catalytic activity">
    <reaction evidence="20">
        <text>hypotaurine + NADH + O2 + H(+) = taurine + NAD(+) + H2O</text>
        <dbReference type="Rhea" id="RHEA:74111"/>
        <dbReference type="ChEBI" id="CHEBI:15377"/>
        <dbReference type="ChEBI" id="CHEBI:15378"/>
        <dbReference type="ChEBI" id="CHEBI:15379"/>
        <dbReference type="ChEBI" id="CHEBI:57540"/>
        <dbReference type="ChEBI" id="CHEBI:57853"/>
        <dbReference type="ChEBI" id="CHEBI:57945"/>
        <dbReference type="ChEBI" id="CHEBI:507393"/>
        <dbReference type="EC" id="1.14.13.8"/>
    </reaction>
    <physiologicalReaction direction="left-to-right" evidence="20">
        <dbReference type="Rhea" id="RHEA:74112"/>
    </physiologicalReaction>
</comment>
<proteinExistence type="inferred from homology"/>
<protein>
    <recommendedName>
        <fullName evidence="33">Flavin-containing monooxygenase</fullName>
        <ecNumber evidence="33">1.-.-.-</ecNumber>
    </recommendedName>
</protein>
<dbReference type="InterPro" id="IPR000960">
    <property type="entry name" value="Flavin_mOase"/>
</dbReference>
<evidence type="ECO:0000256" key="30">
    <source>
        <dbReference type="ARBA" id="ARBA00048990"/>
    </source>
</evidence>
<dbReference type="Gene3D" id="3.50.50.60">
    <property type="entry name" value="FAD/NAD(P)-binding domain"/>
    <property type="match status" value="4"/>
</dbReference>
<dbReference type="GO" id="GO:0034899">
    <property type="term" value="F:trimethylamine monooxygenase activity"/>
    <property type="evidence" value="ECO:0007669"/>
    <property type="project" value="UniProtKB-EC"/>
</dbReference>
<evidence type="ECO:0000256" key="23">
    <source>
        <dbReference type="ARBA" id="ARBA00047855"/>
    </source>
</evidence>
<keyword evidence="8 34" id="KW-0812">Transmembrane</keyword>
<comment type="catalytic activity">
    <reaction evidence="29">
        <text>(2E)-geranial + NADPH + O2 + H(+) = (1E)-2,6-dimethylhepta-1,5-dien-1-yl formate + NADP(+) + H2O</text>
        <dbReference type="Rhea" id="RHEA:54860"/>
        <dbReference type="ChEBI" id="CHEBI:15377"/>
        <dbReference type="ChEBI" id="CHEBI:15378"/>
        <dbReference type="ChEBI" id="CHEBI:15379"/>
        <dbReference type="ChEBI" id="CHEBI:16980"/>
        <dbReference type="ChEBI" id="CHEBI:57783"/>
        <dbReference type="ChEBI" id="CHEBI:58349"/>
        <dbReference type="ChEBI" id="CHEBI:138375"/>
    </reaction>
    <physiologicalReaction direction="left-to-right" evidence="29">
        <dbReference type="Rhea" id="RHEA:54861"/>
    </physiologicalReaction>
</comment>
<keyword evidence="7 33" id="KW-0285">Flavoprotein</keyword>
<evidence type="ECO:0000256" key="15">
    <source>
        <dbReference type="ARBA" id="ARBA00023033"/>
    </source>
</evidence>
<keyword evidence="6" id="KW-0597">Phosphoprotein</keyword>
<reference evidence="36" key="1">
    <citation type="submission" date="2025-08" db="UniProtKB">
        <authorList>
            <consortium name="RefSeq"/>
        </authorList>
    </citation>
    <scope>IDENTIFICATION</scope>
    <source>
        <tissue evidence="36">Gonad</tissue>
    </source>
</reference>
<evidence type="ECO:0000256" key="24">
    <source>
        <dbReference type="ARBA" id="ARBA00047864"/>
    </source>
</evidence>
<dbReference type="SUPFAM" id="SSF51905">
    <property type="entry name" value="FAD/NAD(P)-binding domain"/>
    <property type="match status" value="4"/>
</dbReference>
<evidence type="ECO:0000256" key="1">
    <source>
        <dbReference type="ARBA" id="ARBA00001974"/>
    </source>
</evidence>
<evidence type="ECO:0000256" key="19">
    <source>
        <dbReference type="ARBA" id="ARBA00045957"/>
    </source>
</evidence>
<evidence type="ECO:0000256" key="4">
    <source>
        <dbReference type="ARBA" id="ARBA00009183"/>
    </source>
</evidence>
<comment type="catalytic activity">
    <reaction evidence="21">
        <text>hexan-3-one + NADPH + O2 + H(+) = propyl propanoate + NADP(+) + H2O</text>
        <dbReference type="Rhea" id="RHEA:54848"/>
        <dbReference type="ChEBI" id="CHEBI:15377"/>
        <dbReference type="ChEBI" id="CHEBI:15378"/>
        <dbReference type="ChEBI" id="CHEBI:15379"/>
        <dbReference type="ChEBI" id="CHEBI:57783"/>
        <dbReference type="ChEBI" id="CHEBI:58349"/>
        <dbReference type="ChEBI" id="CHEBI:89828"/>
        <dbReference type="ChEBI" id="CHEBI:89891"/>
    </reaction>
    <physiologicalReaction direction="left-to-right" evidence="21">
        <dbReference type="Rhea" id="RHEA:54849"/>
    </physiologicalReaction>
</comment>
<comment type="function">
    <text evidence="18">Acts as a Baeyer-Villiger monooxygenase on a broad range of substrates. Catalyzes the insertion of an oxygen atom into a carbon-carbon bond adjacent to a carbonyl, which converts ketones to esters. Active on diverse carbonyl compounds, whereas soft nucleophiles are mostly non- or poorly reactive. In contrast with other forms of FMO it is non- or poorly active on 'classical' substrates such as drugs, pesticides, and dietary components containing soft nucleophilic heteroatoms. Able to oxidize drug molecules bearing a carbonyl group on an aliphatic chain, such as nabumetone and pentoxifylline. Also, in the absence of substrates, shows slow but yet significant NADPH oxidase activity. Acts as a positive modulator of cholesterol biosynthesis as well as glucose homeostasis, promoting metabolic aging via pleiotropic effects.</text>
</comment>
<evidence type="ECO:0000256" key="34">
    <source>
        <dbReference type="SAM" id="Phobius"/>
    </source>
</evidence>
<evidence type="ECO:0000256" key="2">
    <source>
        <dbReference type="ARBA" id="ARBA00004389"/>
    </source>
</evidence>
<evidence type="ECO:0000256" key="6">
    <source>
        <dbReference type="ARBA" id="ARBA00022553"/>
    </source>
</evidence>
<evidence type="ECO:0000256" key="9">
    <source>
        <dbReference type="ARBA" id="ARBA00022824"/>
    </source>
</evidence>
<evidence type="ECO:0000256" key="28">
    <source>
        <dbReference type="ARBA" id="ARBA00048459"/>
    </source>
</evidence>
<dbReference type="KEGG" id="bbel:109465497"/>
<keyword evidence="12" id="KW-0521">NADP</keyword>
<evidence type="ECO:0000256" key="10">
    <source>
        <dbReference type="ARBA" id="ARBA00022827"/>
    </source>
</evidence>
<keyword evidence="35" id="KW-1185">Reference proteome</keyword>
<evidence type="ECO:0000256" key="31">
    <source>
        <dbReference type="ARBA" id="ARBA00049443"/>
    </source>
</evidence>
<dbReference type="GeneID" id="109465497"/>
<keyword evidence="17 34" id="KW-0472">Membrane</keyword>
<dbReference type="AlphaFoldDB" id="A0A6P4XP03"/>
<dbReference type="OrthoDB" id="66881at2759"/>
<keyword evidence="14 33" id="KW-0560">Oxidoreductase</keyword>
<evidence type="ECO:0000256" key="12">
    <source>
        <dbReference type="ARBA" id="ARBA00022857"/>
    </source>
</evidence>
<dbReference type="GO" id="GO:0005789">
    <property type="term" value="C:endoplasmic reticulum membrane"/>
    <property type="evidence" value="ECO:0007669"/>
    <property type="project" value="UniProtKB-SubCell"/>
</dbReference>
<dbReference type="EC" id="1.-.-.-" evidence="33"/>
<dbReference type="Pfam" id="PF00743">
    <property type="entry name" value="FMO-like"/>
    <property type="match status" value="2"/>
</dbReference>
<dbReference type="GO" id="GO:0050660">
    <property type="term" value="F:flavin adenine dinucleotide binding"/>
    <property type="evidence" value="ECO:0007669"/>
    <property type="project" value="InterPro"/>
</dbReference>
<keyword evidence="15 33" id="KW-0503">Monooxygenase</keyword>
<evidence type="ECO:0000256" key="16">
    <source>
        <dbReference type="ARBA" id="ARBA00023098"/>
    </source>
</evidence>
<name>A0A6P4XP03_BRABE</name>
<dbReference type="PRINTS" id="PR01125">
    <property type="entry name" value="FMOXYGENASE5"/>
</dbReference>
<evidence type="ECO:0000256" key="17">
    <source>
        <dbReference type="ARBA" id="ARBA00023136"/>
    </source>
</evidence>
<keyword evidence="10 33" id="KW-0274">FAD</keyword>
<evidence type="ECO:0000256" key="5">
    <source>
        <dbReference type="ARBA" id="ARBA00022481"/>
    </source>
</evidence>
<comment type="catalytic activity">
    <reaction evidence="23">
        <text>sulcatone + NADPH + O2 + H(+) = 4-methylpent-3-en-1-yl acetate + NADP(+) + H2O</text>
        <dbReference type="Rhea" id="RHEA:54864"/>
        <dbReference type="ChEBI" id="CHEBI:15377"/>
        <dbReference type="ChEBI" id="CHEBI:15378"/>
        <dbReference type="ChEBI" id="CHEBI:15379"/>
        <dbReference type="ChEBI" id="CHEBI:16310"/>
        <dbReference type="ChEBI" id="CHEBI:57783"/>
        <dbReference type="ChEBI" id="CHEBI:58349"/>
        <dbReference type="ChEBI" id="CHEBI:138373"/>
    </reaction>
    <physiologicalReaction direction="left-to-right" evidence="23">
        <dbReference type="Rhea" id="RHEA:54865"/>
    </physiologicalReaction>
</comment>
<dbReference type="GO" id="GO:0016174">
    <property type="term" value="F:NAD(P)H oxidase H2O2-forming activity"/>
    <property type="evidence" value="ECO:0007669"/>
    <property type="project" value="UniProtKB-EC"/>
</dbReference>
<comment type="similarity">
    <text evidence="4 33">Belongs to the FMO family.</text>
</comment>
<comment type="catalytic activity">
    <reaction evidence="24">
        <text>NADPH + O2 + H(+) = H2O2 + NADP(+)</text>
        <dbReference type="Rhea" id="RHEA:11260"/>
        <dbReference type="ChEBI" id="CHEBI:15378"/>
        <dbReference type="ChEBI" id="CHEBI:15379"/>
        <dbReference type="ChEBI" id="CHEBI:16240"/>
        <dbReference type="ChEBI" id="CHEBI:57783"/>
        <dbReference type="ChEBI" id="CHEBI:58349"/>
        <dbReference type="EC" id="1.6.3.1"/>
    </reaction>
    <physiologicalReaction direction="left-to-right" evidence="24">
        <dbReference type="Rhea" id="RHEA:11261"/>
    </physiologicalReaction>
</comment>
<dbReference type="RefSeq" id="XP_019618415.1">
    <property type="nucleotide sequence ID" value="XM_019762856.1"/>
</dbReference>
<dbReference type="PRINTS" id="PR00370">
    <property type="entry name" value="FMOXYGENASE"/>
</dbReference>
<dbReference type="InterPro" id="IPR036188">
    <property type="entry name" value="FAD/NAD-bd_sf"/>
</dbReference>
<dbReference type="InterPro" id="IPR020946">
    <property type="entry name" value="Flavin_mOase-like"/>
</dbReference>
<comment type="function">
    <text evidence="19">Broad spectrum monooxygenase that catalyzes the oxygenation of a wide variety of nitrogen- and sulfur-containing compounds including xenobiotics. Catalyzes the S-oxygenation of hypotaurine to produce taurine, an organic osmolyte involved in cell volume regulation as well as a variety of cytoprotective and developmental processes. In vitro, catalyzes the N-oxygenation of trimethylamine (TMA) to produce trimethylamine N-oxide (TMAO) and could therefore participate to the detoxification of this compound that is generated by the action of gut microbiota from dietary precursors such as choline, choline containing compounds, betaine or L-carnitine.</text>
</comment>
<comment type="catalytic activity">
    <reaction evidence="32">
        <text>octan-3-one + NADPH + O2 + H(+) = pentyl propanoate + NADP(+) + H2O</text>
        <dbReference type="Rhea" id="RHEA:54840"/>
        <dbReference type="ChEBI" id="CHEBI:15377"/>
        <dbReference type="ChEBI" id="CHEBI:15378"/>
        <dbReference type="ChEBI" id="CHEBI:15379"/>
        <dbReference type="ChEBI" id="CHEBI:57783"/>
        <dbReference type="ChEBI" id="CHEBI:58349"/>
        <dbReference type="ChEBI" id="CHEBI:80946"/>
        <dbReference type="ChEBI" id="CHEBI:87373"/>
    </reaction>
    <physiologicalReaction direction="left-to-right" evidence="32">
        <dbReference type="Rhea" id="RHEA:54841"/>
    </physiologicalReaction>
</comment>
<comment type="catalytic activity">
    <reaction evidence="30">
        <text>heptan-4-one + NADPH + O2 + H(+) = propyl butanoate + NADP(+) + H2O</text>
        <dbReference type="Rhea" id="RHEA:54852"/>
        <dbReference type="ChEBI" id="CHEBI:15377"/>
        <dbReference type="ChEBI" id="CHEBI:15378"/>
        <dbReference type="ChEBI" id="CHEBI:15379"/>
        <dbReference type="ChEBI" id="CHEBI:57783"/>
        <dbReference type="ChEBI" id="CHEBI:58349"/>
        <dbReference type="ChEBI" id="CHEBI:89484"/>
        <dbReference type="ChEBI" id="CHEBI:89719"/>
    </reaction>
    <physiologicalReaction direction="left-to-right" evidence="30">
        <dbReference type="Rhea" id="RHEA:54853"/>
    </physiologicalReaction>
</comment>
<dbReference type="InterPro" id="IPR050346">
    <property type="entry name" value="FMO-like"/>
</dbReference>
<evidence type="ECO:0000256" key="20">
    <source>
        <dbReference type="ARBA" id="ARBA00047338"/>
    </source>
</evidence>
<gene>
    <name evidence="36" type="primary">LOC109465497</name>
</gene>
<comment type="subcellular location">
    <subcellularLocation>
        <location evidence="2">Endoplasmic reticulum membrane</location>
        <topology evidence="2">Single-pass membrane protein</topology>
    </subcellularLocation>
    <subcellularLocation>
        <location evidence="3">Microsome membrane</location>
    </subcellularLocation>
</comment>
<evidence type="ECO:0000256" key="3">
    <source>
        <dbReference type="ARBA" id="ARBA00004524"/>
    </source>
</evidence>
<evidence type="ECO:0000256" key="14">
    <source>
        <dbReference type="ARBA" id="ARBA00023002"/>
    </source>
</evidence>
<comment type="catalytic activity">
    <reaction evidence="31">
        <text>N,N-dimethylaniline + NADPH + O2 + H(+) = N,N-dimethylaniline N-oxide + NADP(+) + H2O</text>
        <dbReference type="Rhea" id="RHEA:24468"/>
        <dbReference type="ChEBI" id="CHEBI:15377"/>
        <dbReference type="ChEBI" id="CHEBI:15378"/>
        <dbReference type="ChEBI" id="CHEBI:15379"/>
        <dbReference type="ChEBI" id="CHEBI:16269"/>
        <dbReference type="ChEBI" id="CHEBI:17735"/>
        <dbReference type="ChEBI" id="CHEBI:57783"/>
        <dbReference type="ChEBI" id="CHEBI:58349"/>
        <dbReference type="EC" id="1.14.13.8"/>
    </reaction>
    <physiologicalReaction direction="left-to-right" evidence="31">
        <dbReference type="Rhea" id="RHEA:24469"/>
    </physiologicalReaction>
</comment>
<evidence type="ECO:0000313" key="36">
    <source>
        <dbReference type="RefSeq" id="XP_019618415.1"/>
    </source>
</evidence>
<evidence type="ECO:0000256" key="7">
    <source>
        <dbReference type="ARBA" id="ARBA00022630"/>
    </source>
</evidence>
<evidence type="ECO:0000256" key="27">
    <source>
        <dbReference type="ARBA" id="ARBA00048088"/>
    </source>
</evidence>
<dbReference type="GO" id="GO:0050661">
    <property type="term" value="F:NADP binding"/>
    <property type="evidence" value="ECO:0007669"/>
    <property type="project" value="InterPro"/>
</dbReference>
<comment type="catalytic activity">
    <reaction evidence="25">
        <text>hexan-3-one + NADPH + O2 + H(+) = ethyl butanoate + NADP(+) + H2O</text>
        <dbReference type="Rhea" id="RHEA:54844"/>
        <dbReference type="ChEBI" id="CHEBI:15377"/>
        <dbReference type="ChEBI" id="CHEBI:15378"/>
        <dbReference type="ChEBI" id="CHEBI:15379"/>
        <dbReference type="ChEBI" id="CHEBI:57783"/>
        <dbReference type="ChEBI" id="CHEBI:58349"/>
        <dbReference type="ChEBI" id="CHEBI:88764"/>
        <dbReference type="ChEBI" id="CHEBI:89891"/>
    </reaction>
    <physiologicalReaction direction="left-to-right" evidence="25">
        <dbReference type="Rhea" id="RHEA:54845"/>
    </physiologicalReaction>
</comment>
<feature type="transmembrane region" description="Helical" evidence="34">
    <location>
        <begin position="1024"/>
        <end position="1043"/>
    </location>
</feature>
<evidence type="ECO:0000256" key="25">
    <source>
        <dbReference type="ARBA" id="ARBA00047977"/>
    </source>
</evidence>
<comment type="catalytic activity">
    <reaction evidence="26">
        <text>hypotaurine + NADPH + O2 + H(+) = taurine + NADP(+) + H2O</text>
        <dbReference type="Rhea" id="RHEA:69819"/>
        <dbReference type="ChEBI" id="CHEBI:15377"/>
        <dbReference type="ChEBI" id="CHEBI:15378"/>
        <dbReference type="ChEBI" id="CHEBI:15379"/>
        <dbReference type="ChEBI" id="CHEBI:57783"/>
        <dbReference type="ChEBI" id="CHEBI:57853"/>
        <dbReference type="ChEBI" id="CHEBI:58349"/>
        <dbReference type="ChEBI" id="CHEBI:507393"/>
        <dbReference type="EC" id="1.14.13.8"/>
    </reaction>
    <physiologicalReaction direction="left-to-right" evidence="26">
        <dbReference type="Rhea" id="RHEA:69820"/>
    </physiologicalReaction>
</comment>
<keyword evidence="5" id="KW-0488">Methylation</keyword>
<keyword evidence="11" id="KW-0492">Microsome</keyword>
<comment type="catalytic activity">
    <reaction evidence="27">
        <text>trimethylamine + NADPH + O2 = trimethylamine N-oxide + NADP(+) + H2O</text>
        <dbReference type="Rhea" id="RHEA:31979"/>
        <dbReference type="ChEBI" id="CHEBI:15377"/>
        <dbReference type="ChEBI" id="CHEBI:15379"/>
        <dbReference type="ChEBI" id="CHEBI:15724"/>
        <dbReference type="ChEBI" id="CHEBI:57783"/>
        <dbReference type="ChEBI" id="CHEBI:58349"/>
        <dbReference type="ChEBI" id="CHEBI:58389"/>
        <dbReference type="EC" id="1.14.13.148"/>
    </reaction>
    <physiologicalReaction direction="left-to-right" evidence="27">
        <dbReference type="Rhea" id="RHEA:31980"/>
    </physiologicalReaction>
</comment>
<dbReference type="FunFam" id="3.50.50.60:FF:000159">
    <property type="entry name" value="Dimethylaniline monooxygenase [N-oxide-forming]"/>
    <property type="match status" value="2"/>
</dbReference>
<dbReference type="InterPro" id="IPR002257">
    <property type="entry name" value="Flavin_mOase_5"/>
</dbReference>
<comment type="catalytic activity">
    <reaction evidence="22">
        <text>heptan-2-one + NADPH + O2 + H(+) = pentyl acetate + NADP(+) + H2O</text>
        <dbReference type="Rhea" id="RHEA:54836"/>
        <dbReference type="ChEBI" id="CHEBI:5672"/>
        <dbReference type="ChEBI" id="CHEBI:15377"/>
        <dbReference type="ChEBI" id="CHEBI:15378"/>
        <dbReference type="ChEBI" id="CHEBI:15379"/>
        <dbReference type="ChEBI" id="CHEBI:57783"/>
        <dbReference type="ChEBI" id="CHEBI:58349"/>
        <dbReference type="ChEBI" id="CHEBI:87362"/>
    </reaction>
    <physiologicalReaction direction="left-to-right" evidence="22">
        <dbReference type="Rhea" id="RHEA:54837"/>
    </physiologicalReaction>
</comment>
<evidence type="ECO:0000256" key="11">
    <source>
        <dbReference type="ARBA" id="ARBA00022848"/>
    </source>
</evidence>
<evidence type="ECO:0000256" key="26">
    <source>
        <dbReference type="ARBA" id="ARBA00048041"/>
    </source>
</evidence>
<sequence length="1046" mass="119298">MGKKVAVIGAGASGLTAIKCCLDEGLQPVCFEKGTDIGGLWNFKEEALPGFASVYRSTVINTSKEMMCYSDFPIPKEYPNFMHHSWVIKYFRLYADNFGLMKYIRFHHHIDQVKPREDFSQTGQWDVTYTDQEKNESKTEVYDAVMVCTGHHVYPHYPRDSFPGIEDFQGKTMHSHDYKDHLGFENKRVVIIGIGNSGGDLAVELSRHAKQVYLSTRRGTWVINRISEGGLPVDIVGNRRLLQCVPASVKEAVSRHQLNQRFDHALYGLQPEHNVFGQHPMVNDDLPNRIVTGSLIIKPNITHFTKTGVIFDNDTVEDDIDIVVFATGYRFDFPFIDKSAVKVENNQVNLYKYVFPPKLDPPTLCIIGLIQPLGAIMPISEIQCRWATRVFQGTTKLPPQGAMFDDIRKKKMEMSKRYYNTPRHTVQVDYIPIMDEIAEQIGVKPNIKRLLLSDPRLALTVFAGPCTPYQFRLMGPGAWKGAKEAIETQWDRIAYPTKTRPVPERKANGVPEMAKRVAIIGAGASGLTAIKCCLDEGLQPVCFEKGTDIGGLWNFKEEALPGFASVYRSTVINTSKEMMCYSDFPIPKEYPNFMHHSWVIKYFRLYADNFRLSKHIKFRHHVDHVKPRQDFSQTGQWDVTYTDEEKGQTSTEMFDAVMVCIGHHVYPHYPRDSFPGIDDFQGKIMHSHDYKDHRGFENRRVVVIGIGNSGGDVAVELSRHAKQVYLSTRRGTWVLNRVSDHGLPLDIVQGRRAQKAFFSWLPLSLGLKLVQNRLNQRFDHALYGLQPEHHVFAQHPTVNDDLPNRIVTGSLVVKSNITRFTKTGVVFDNDTVEDDIDAVIFATGYRFDFPFIDRSVMKVENNQVNLYKYVFPPKLDPPTLSIIGLVQPLGAVMPISEMQSRWSTRVFKGIDKLPPQVLMYDDIRQKAVAMSKRYYSSPRHTIQVDYAPYMDELAEQIGVKLDFKRLFFSDPRLALQCYFGPCTPYQYRLVGPGAWKGAKEAIQTQWDRITFPTKTRPVKVGRRGMPGILKLLILLVLVVAILFKLF</sequence>
<keyword evidence="13 34" id="KW-1133">Transmembrane helix</keyword>
<evidence type="ECO:0000256" key="8">
    <source>
        <dbReference type="ARBA" id="ARBA00022692"/>
    </source>
</evidence>
<keyword evidence="9" id="KW-0256">Endoplasmic reticulum</keyword>
<dbReference type="Proteomes" id="UP000515135">
    <property type="component" value="Unplaced"/>
</dbReference>
<evidence type="ECO:0000313" key="35">
    <source>
        <dbReference type="Proteomes" id="UP000515135"/>
    </source>
</evidence>
<evidence type="ECO:0000256" key="22">
    <source>
        <dbReference type="ARBA" id="ARBA00047574"/>
    </source>
</evidence>
<evidence type="ECO:0000256" key="21">
    <source>
        <dbReference type="ARBA" id="ARBA00047426"/>
    </source>
</evidence>
<dbReference type="GO" id="GO:0006629">
    <property type="term" value="P:lipid metabolic process"/>
    <property type="evidence" value="ECO:0007669"/>
    <property type="project" value="UniProtKB-KW"/>
</dbReference>